<dbReference type="SUPFAM" id="SSF46689">
    <property type="entry name" value="Homeodomain-like"/>
    <property type="match status" value="2"/>
</dbReference>
<proteinExistence type="inferred from homology"/>
<dbReference type="InterPro" id="IPR009057">
    <property type="entry name" value="Homeodomain-like_sf"/>
</dbReference>
<accession>A0A4Y2B316</accession>
<dbReference type="EMBL" id="BGPR01000049">
    <property type="protein sequence ID" value="GBL86580.1"/>
    <property type="molecule type" value="Genomic_DNA"/>
</dbReference>
<comment type="caution">
    <text evidence="6">The sequence shown here is derived from an EMBL/GenBank/DDBJ whole genome shotgun (WGS) entry which is preliminary data.</text>
</comment>
<comment type="similarity">
    <text evidence="2">Belongs to the tigger transposable element derived protein family.</text>
</comment>
<evidence type="ECO:0000259" key="5">
    <source>
        <dbReference type="PROSITE" id="PS51253"/>
    </source>
</evidence>
<organism evidence="6 7">
    <name type="scientific">Araneus ventricosus</name>
    <name type="common">Orbweaver spider</name>
    <name type="synonym">Epeira ventricosa</name>
    <dbReference type="NCBI Taxonomy" id="182803"/>
    <lineage>
        <taxon>Eukaryota</taxon>
        <taxon>Metazoa</taxon>
        <taxon>Ecdysozoa</taxon>
        <taxon>Arthropoda</taxon>
        <taxon>Chelicerata</taxon>
        <taxon>Arachnida</taxon>
        <taxon>Araneae</taxon>
        <taxon>Araneomorphae</taxon>
        <taxon>Entelegynae</taxon>
        <taxon>Araneoidea</taxon>
        <taxon>Araneidae</taxon>
        <taxon>Araneus</taxon>
    </lineage>
</organism>
<dbReference type="InterPro" id="IPR006600">
    <property type="entry name" value="HTH_CenpB_DNA-bd_dom"/>
</dbReference>
<dbReference type="Proteomes" id="UP000499080">
    <property type="component" value="Unassembled WGS sequence"/>
</dbReference>
<feature type="domain" description="HTH CENPB-type" evidence="5">
    <location>
        <begin position="69"/>
        <end position="149"/>
    </location>
</feature>
<evidence type="ECO:0000313" key="7">
    <source>
        <dbReference type="Proteomes" id="UP000499080"/>
    </source>
</evidence>
<dbReference type="Pfam" id="PF03184">
    <property type="entry name" value="DDE_1"/>
    <property type="match status" value="1"/>
</dbReference>
<evidence type="ECO:0000256" key="2">
    <source>
        <dbReference type="ARBA" id="ARBA00010881"/>
    </source>
</evidence>
<evidence type="ECO:0000256" key="3">
    <source>
        <dbReference type="ARBA" id="ARBA00023125"/>
    </source>
</evidence>
<keyword evidence="4" id="KW-0539">Nucleus</keyword>
<keyword evidence="7" id="KW-1185">Reference proteome</keyword>
<reference evidence="6 7" key="1">
    <citation type="journal article" date="2019" name="Sci. Rep.">
        <title>Orb-weaving spider Araneus ventricosus genome elucidates the spidroin gene catalogue.</title>
        <authorList>
            <person name="Kono N."/>
            <person name="Nakamura H."/>
            <person name="Ohtoshi R."/>
            <person name="Moran D.A.P."/>
            <person name="Shinohara A."/>
            <person name="Yoshida Y."/>
            <person name="Fujiwara M."/>
            <person name="Mori M."/>
            <person name="Tomita M."/>
            <person name="Arakawa K."/>
        </authorList>
    </citation>
    <scope>NUCLEOTIDE SEQUENCE [LARGE SCALE GENOMIC DNA]</scope>
</reference>
<comment type="subcellular location">
    <subcellularLocation>
        <location evidence="1">Nucleus</location>
    </subcellularLocation>
</comment>
<dbReference type="PROSITE" id="PS51253">
    <property type="entry name" value="HTH_CENPB"/>
    <property type="match status" value="1"/>
</dbReference>
<evidence type="ECO:0000256" key="1">
    <source>
        <dbReference type="ARBA" id="ARBA00004123"/>
    </source>
</evidence>
<sequence length="528" mass="60185">MALKKQGLKRKRITLETKIQILDRLKTGEGSSSVAKHFELNEATVRTIKKNEEKIRASVAAGCSESLKRTSHVRDTTLELMEKALIHWVEENIQKKIPIEGDAIRQKAVEIFNNIKAKQPATSNQATEFSGSKGWLERFKKRFSLCNAKIRGEVAITDEKAATEYPKEFSKIIQDGAYTPDQVFNANEMGLFWKKMPRRTYLSQSERSNAGFKASKERITVLLCSNASGDYLMKPMVISRSLNPRAMKSLDKGNLPVYWKADNKTCVTVPIFRDWFYNCFVSDVELYVKEKNLSFKVLLLIDSAPRHPTDLHHDNVKVVFLPPNTASLIQPLERSIFTTFNAYYIKHIFKRIVDEVNSGNTLSVTRVWENYSIVDCVELIKLAITEIKKSTLNACWKSIWPDVVVSGHDVPALENEYSEIMRLAHRVGGEGFDDMASNELEELMTDSEFNAAKQVEVVFDSTSSEDETDCDEKVPRLTLCTIDKGLAMAKELENFFIQNDPNMDRSLKFARELHNCMASYKKLSEDSR</sequence>
<dbReference type="InterPro" id="IPR004875">
    <property type="entry name" value="DDE_SF_endonuclease_dom"/>
</dbReference>
<dbReference type="SMART" id="SM00674">
    <property type="entry name" value="CENPB"/>
    <property type="match status" value="1"/>
</dbReference>
<keyword evidence="3" id="KW-0238">DNA-binding</keyword>
<dbReference type="Pfam" id="PF03221">
    <property type="entry name" value="HTH_Tnp_Tc5"/>
    <property type="match status" value="1"/>
</dbReference>
<dbReference type="Gene3D" id="1.10.10.60">
    <property type="entry name" value="Homeodomain-like"/>
    <property type="match status" value="1"/>
</dbReference>
<dbReference type="GO" id="GO:0005634">
    <property type="term" value="C:nucleus"/>
    <property type="evidence" value="ECO:0007669"/>
    <property type="project" value="UniProtKB-SubCell"/>
</dbReference>
<dbReference type="InterPro" id="IPR007889">
    <property type="entry name" value="HTH_Psq"/>
</dbReference>
<dbReference type="OrthoDB" id="6425361at2759"/>
<dbReference type="GO" id="GO:0003677">
    <property type="term" value="F:DNA binding"/>
    <property type="evidence" value="ECO:0007669"/>
    <property type="project" value="UniProtKB-KW"/>
</dbReference>
<evidence type="ECO:0000313" key="6">
    <source>
        <dbReference type="EMBL" id="GBL86580.1"/>
    </source>
</evidence>
<dbReference type="Pfam" id="PF04218">
    <property type="entry name" value="CENP-B_N"/>
    <property type="match status" value="1"/>
</dbReference>
<evidence type="ECO:0000256" key="4">
    <source>
        <dbReference type="ARBA" id="ARBA00023242"/>
    </source>
</evidence>
<gene>
    <name evidence="6" type="primary">TIGD1_66</name>
    <name evidence="6" type="ORF">AVEN_194835_1</name>
</gene>
<protein>
    <submittedName>
        <fullName evidence="6">Tigger transposable element-derived protein 1</fullName>
    </submittedName>
</protein>
<dbReference type="AlphaFoldDB" id="A0A4Y2B316"/>
<dbReference type="InterPro" id="IPR036388">
    <property type="entry name" value="WH-like_DNA-bd_sf"/>
</dbReference>
<dbReference type="Gene3D" id="1.10.10.10">
    <property type="entry name" value="Winged helix-like DNA-binding domain superfamily/Winged helix DNA-binding domain"/>
    <property type="match status" value="1"/>
</dbReference>
<dbReference type="PANTHER" id="PTHR19303">
    <property type="entry name" value="TRANSPOSON"/>
    <property type="match status" value="1"/>
</dbReference>
<name>A0A4Y2B316_ARAVE</name>
<dbReference type="PANTHER" id="PTHR19303:SF26">
    <property type="entry name" value="TIGGER TRANSPOSABLE ELEMENT-DERIVED PROTEIN 1"/>
    <property type="match status" value="1"/>
</dbReference>
<dbReference type="InterPro" id="IPR050863">
    <property type="entry name" value="CenT-Element_Derived"/>
</dbReference>